<dbReference type="GO" id="GO:0005245">
    <property type="term" value="F:voltage-gated calcium channel activity"/>
    <property type="evidence" value="ECO:0007669"/>
    <property type="project" value="TreeGrafter"/>
</dbReference>
<dbReference type="GO" id="GO:0005891">
    <property type="term" value="C:voltage-gated calcium channel complex"/>
    <property type="evidence" value="ECO:0007669"/>
    <property type="project" value="TreeGrafter"/>
</dbReference>
<name>A0AAJ7IWC2_9HYME</name>
<keyword evidence="2" id="KW-0732">Signal</keyword>
<feature type="signal peptide" evidence="2">
    <location>
        <begin position="1"/>
        <end position="29"/>
    </location>
</feature>
<dbReference type="Gene3D" id="3.30.450.20">
    <property type="entry name" value="PAS domain"/>
    <property type="match status" value="3"/>
</dbReference>
<keyword evidence="3" id="KW-1185">Reference proteome</keyword>
<evidence type="ECO:0000256" key="2">
    <source>
        <dbReference type="SAM" id="SignalP"/>
    </source>
</evidence>
<keyword evidence="1" id="KW-0812">Transmembrane</keyword>
<feature type="transmembrane region" description="Helical" evidence="1">
    <location>
        <begin position="1010"/>
        <end position="1034"/>
    </location>
</feature>
<organism evidence="3 4">
    <name type="scientific">Ceratina calcarata</name>
    <dbReference type="NCBI Taxonomy" id="156304"/>
    <lineage>
        <taxon>Eukaryota</taxon>
        <taxon>Metazoa</taxon>
        <taxon>Ecdysozoa</taxon>
        <taxon>Arthropoda</taxon>
        <taxon>Hexapoda</taxon>
        <taxon>Insecta</taxon>
        <taxon>Pterygota</taxon>
        <taxon>Neoptera</taxon>
        <taxon>Endopterygota</taxon>
        <taxon>Hymenoptera</taxon>
        <taxon>Apocrita</taxon>
        <taxon>Aculeata</taxon>
        <taxon>Apoidea</taxon>
        <taxon>Anthophila</taxon>
        <taxon>Apidae</taxon>
        <taxon>Ceratina</taxon>
        <taxon>Zadontomerus</taxon>
    </lineage>
</organism>
<dbReference type="GeneID" id="108624045"/>
<protein>
    <submittedName>
        <fullName evidence="4">VWFA and cache domain-containing protein 1</fullName>
    </submittedName>
</protein>
<reference evidence="4" key="1">
    <citation type="submission" date="2025-08" db="UniProtKB">
        <authorList>
            <consortium name="RefSeq"/>
        </authorList>
    </citation>
    <scope>IDENTIFICATION</scope>
    <source>
        <tissue evidence="4">Whole body</tissue>
    </source>
</reference>
<dbReference type="AlphaFoldDB" id="A0AAJ7IWC2"/>
<dbReference type="KEGG" id="ccal:108624045"/>
<accession>A0AAJ7IWC2</accession>
<evidence type="ECO:0000313" key="3">
    <source>
        <dbReference type="Proteomes" id="UP000694925"/>
    </source>
</evidence>
<dbReference type="FunFam" id="3.30.450.20:FF:000024">
    <property type="entry name" value="VWFA and cache domain-containing protein 1"/>
    <property type="match status" value="1"/>
</dbReference>
<proteinExistence type="predicted"/>
<gene>
    <name evidence="4" type="primary">LOC108624045</name>
</gene>
<dbReference type="PANTHER" id="PTHR10166:SF66">
    <property type="entry name" value="VWFA AND CACHE DOMAIN-CONTAINING PROTEIN CG16868"/>
    <property type="match status" value="1"/>
</dbReference>
<evidence type="ECO:0000313" key="4">
    <source>
        <dbReference type="RefSeq" id="XP_017878500.1"/>
    </source>
</evidence>
<sequence>MVIVDRMIVEKILQLGLVLTVLVNLHISADENSNANAKCQFGKTLRKQVNAEPLNGTCLRDIVMRLSSEFRSITDGELGLKPFQKMLGEMEFVNVSSSLNMKLSLLVDKLNNKLLSYADLLKHSYEIILPILMKTENQFDLSTSGNGLDSISNGLADLCSQVAQELAVHLRSQEWKNLHLLSFKYPVTVCGPPSAGHNIGPLLLSQYCPKKNVLLLLEHAAFMSEGDITLAQITAETIIDMLPQTDYINVIGLSTNSSIHCKDGLLKATDVNKFQLVRYIHSLIRTETNDTVEIDFNKLLQKVKGEIVFIHLTNALKSSLHLEKIRNLISSREVKGYIRTILILSDQEAHSNDKGYDENVVTLPTPNILGFEISKLFSALKCSEENKKDHYLSDPYFDLYTKTMTLSIGQITDKALISLDVKLRNFLDDITYFNSGTGAYAVLFDDKGIVWIHKNFPRMETLMDQPLRVNLHHIENLSPEIVKTMIEEHEGVMNVKTRLGEKKWYRWKHLTYTDLIVCLISTANDSVLPVAKLVPTLSMNILHHRLDLLMHSITDKSILCTYHNKLLSLSTGVVYLSPWCFQSPMEQLKLLETGTAVTMQSYMAYLKDLTGLLANPGLHQAVRPDVAMLTQILGFFKGRHIESALNKFIIRRYIVGTVSGVLEIYPGIMLDSGFDPKRRIWYEKALEHPGKLVFTPPYLGAGGSGYVVTLSHTIHRNSDSKTKDDAIAVVSMDVALGFVSRLLKELFPFCNNSTVKCFLMDDKGYLVSHPALLQPIGKIEQQHLTHKELLVANDILNHELFVKKKACANYLDGTVQRYYQFNTSLDEVLTNIVHGEHCVKYQVAAVPETNVFLGVVNVTCNLLSAFCPCSTMDRSCLNCKRMEQTDCECPCECSLYYSNCGEYSASEMNDLEPCPVSHEQGGNTQMSWIESTNLKTCPSIDCRIFKTENECLGVVGCQWCHVDSDGETPLRAPFCNDMSRCFRGILGSYMPLSDGTYNSQSTEEIAAREWPSVGTVAGVILAFLLILGLMLFCYRLRSVQSGLEHQCLHIHTSPDMLRMTHLEGDVEPMEMEQTKNNLDSLIREGITPISPYKVTSNYRKPPGGDSDHGYSTMTPHDDSEQQTFVEPLLVVGNNTEPDLRRRSACLPSPITHLGSPHHVLAPVTVHCNMEANFC</sequence>
<keyword evidence="1" id="KW-0472">Membrane</keyword>
<dbReference type="PANTHER" id="PTHR10166">
    <property type="entry name" value="VOLTAGE-DEPENDENT CALCIUM CHANNEL SUBUNIT ALPHA-2/DELTA-RELATED"/>
    <property type="match status" value="1"/>
</dbReference>
<evidence type="ECO:0000256" key="1">
    <source>
        <dbReference type="SAM" id="Phobius"/>
    </source>
</evidence>
<keyword evidence="1" id="KW-1133">Transmembrane helix</keyword>
<dbReference type="InterPro" id="IPR051173">
    <property type="entry name" value="Ca_channel_alpha-2/delta"/>
</dbReference>
<feature type="chain" id="PRO_5042548797" evidence="2">
    <location>
        <begin position="30"/>
        <end position="1174"/>
    </location>
</feature>
<dbReference type="Proteomes" id="UP000694925">
    <property type="component" value="Unplaced"/>
</dbReference>
<dbReference type="RefSeq" id="XP_017878500.1">
    <property type="nucleotide sequence ID" value="XM_018023011.2"/>
</dbReference>